<dbReference type="AlphaFoldDB" id="A0A061F109"/>
<dbReference type="HOGENOM" id="CLU_2113377_0_0_1"/>
<organism evidence="2 3">
    <name type="scientific">Theobroma cacao</name>
    <name type="common">Cacao</name>
    <name type="synonym">Cocoa</name>
    <dbReference type="NCBI Taxonomy" id="3641"/>
    <lineage>
        <taxon>Eukaryota</taxon>
        <taxon>Viridiplantae</taxon>
        <taxon>Streptophyta</taxon>
        <taxon>Embryophyta</taxon>
        <taxon>Tracheophyta</taxon>
        <taxon>Spermatophyta</taxon>
        <taxon>Magnoliopsida</taxon>
        <taxon>eudicotyledons</taxon>
        <taxon>Gunneridae</taxon>
        <taxon>Pentapetalae</taxon>
        <taxon>rosids</taxon>
        <taxon>malvids</taxon>
        <taxon>Malvales</taxon>
        <taxon>Malvaceae</taxon>
        <taxon>Byttnerioideae</taxon>
        <taxon>Theobroma</taxon>
    </lineage>
</organism>
<dbReference type="Gramene" id="EOY08164">
    <property type="protein sequence ID" value="EOY08164"/>
    <property type="gene ID" value="TCM_022499"/>
</dbReference>
<accession>A0A061F109</accession>
<keyword evidence="1" id="KW-0812">Transmembrane</keyword>
<evidence type="ECO:0000313" key="2">
    <source>
        <dbReference type="EMBL" id="EOY08164.1"/>
    </source>
</evidence>
<evidence type="ECO:0000256" key="1">
    <source>
        <dbReference type="SAM" id="Phobius"/>
    </source>
</evidence>
<dbReference type="Proteomes" id="UP000026915">
    <property type="component" value="Chromosome 5"/>
</dbReference>
<protein>
    <submittedName>
        <fullName evidence="2">Uncharacterized protein</fullName>
    </submittedName>
</protein>
<evidence type="ECO:0000313" key="3">
    <source>
        <dbReference type="Proteomes" id="UP000026915"/>
    </source>
</evidence>
<keyword evidence="3" id="KW-1185">Reference proteome</keyword>
<gene>
    <name evidence="2" type="ORF">TCM_022499</name>
</gene>
<feature type="transmembrane region" description="Helical" evidence="1">
    <location>
        <begin position="12"/>
        <end position="32"/>
    </location>
</feature>
<reference evidence="2 3" key="1">
    <citation type="journal article" date="2013" name="Genome Biol.">
        <title>The genome sequence of the most widely cultivated cacao type and its use to identify candidate genes regulating pod color.</title>
        <authorList>
            <person name="Motamayor J.C."/>
            <person name="Mockaitis K."/>
            <person name="Schmutz J."/>
            <person name="Haiminen N."/>
            <person name="Iii D.L."/>
            <person name="Cornejo O."/>
            <person name="Findley S.D."/>
            <person name="Zheng P."/>
            <person name="Utro F."/>
            <person name="Royaert S."/>
            <person name="Saski C."/>
            <person name="Jenkins J."/>
            <person name="Podicheti R."/>
            <person name="Zhao M."/>
            <person name="Scheffler B.E."/>
            <person name="Stack J.C."/>
            <person name="Feltus F.A."/>
            <person name="Mustiga G.M."/>
            <person name="Amores F."/>
            <person name="Phillips W."/>
            <person name="Marelli J.P."/>
            <person name="May G.D."/>
            <person name="Shapiro H."/>
            <person name="Ma J."/>
            <person name="Bustamante C.D."/>
            <person name="Schnell R.J."/>
            <person name="Main D."/>
            <person name="Gilbert D."/>
            <person name="Parida L."/>
            <person name="Kuhn D.N."/>
        </authorList>
    </citation>
    <scope>NUCLEOTIDE SEQUENCE [LARGE SCALE GENOMIC DNA]</scope>
    <source>
        <strain evidence="3">cv. Matina 1-6</strain>
    </source>
</reference>
<feature type="transmembrane region" description="Helical" evidence="1">
    <location>
        <begin position="74"/>
        <end position="93"/>
    </location>
</feature>
<proteinExistence type="predicted"/>
<dbReference type="InParanoid" id="A0A061F109"/>
<name>A0A061F109_THECC</name>
<keyword evidence="1" id="KW-0472">Membrane</keyword>
<dbReference type="EMBL" id="CM001883">
    <property type="protein sequence ID" value="EOY08164.1"/>
    <property type="molecule type" value="Genomic_DNA"/>
</dbReference>
<sequence length="115" mass="13394">MYKTNVKCLKYIFFSFSLFSFLSSQLTMLFYVDPLMVESGSLVARSSSVEERRRAQGNTKSDIPMVRFGQGTSSRYLLCCLPSLFVIICRLRIEKNLVREGERMLGRERKKLYLI</sequence>
<keyword evidence="1" id="KW-1133">Transmembrane helix</keyword>